<dbReference type="PANTHER" id="PTHR39160:SF4">
    <property type="entry name" value="RESUSCITATION-PROMOTING FACTOR RPFB"/>
    <property type="match status" value="1"/>
</dbReference>
<dbReference type="SUPFAM" id="SSF50685">
    <property type="entry name" value="Barwin-like endoglucanases"/>
    <property type="match status" value="1"/>
</dbReference>
<dbReference type="Gene3D" id="2.40.40.10">
    <property type="entry name" value="RlpA-like domain"/>
    <property type="match status" value="1"/>
</dbReference>
<dbReference type="GO" id="GO:0009254">
    <property type="term" value="P:peptidoglycan turnover"/>
    <property type="evidence" value="ECO:0007669"/>
    <property type="project" value="InterPro"/>
</dbReference>
<feature type="chain" id="PRO_5038656008" evidence="4">
    <location>
        <begin position="23"/>
        <end position="397"/>
    </location>
</feature>
<evidence type="ECO:0000256" key="4">
    <source>
        <dbReference type="SAM" id="SignalP"/>
    </source>
</evidence>
<feature type="domain" description="3D" evidence="5">
    <location>
        <begin position="337"/>
        <end position="397"/>
    </location>
</feature>
<dbReference type="InterPro" id="IPR036908">
    <property type="entry name" value="RlpA-like_sf"/>
</dbReference>
<sequence length="397" mass="43517">MVIERKLGKVLVAALAAQFLFAAPIKASTLNEIQEQEQSKQAEISAVEELIHDRLNSVNEKKAEIDDLNEQVSQVEDQKAKTLVEIEDKKAVIVARKAQLEERLVALQTSSSMNNRVLMLMEAESFSDFINLFLIISQLQGVDNDRIELAIKEEQELVALETRLYEEIAAIEETTSQLNAESEILAHELGSLQDILNDNQVELNRLAAERATEEERLVKVAQAEKEAAEKAEAEKVAAAEAKKAEKQAEETAKKEAAAVKKTTPAPTESVVTAPPAEEKIEVVEKPVVEDVSAPAVPTEPAQSGRQVSVNATAYSRNQPSLSNHTFLGIDLRDNPMVIAVDPSVIPLWSLVEVPGYGIYLAGDTGSAIVGNRIDIHMENLNSAWAFGRRQLTVTVLN</sequence>
<dbReference type="GO" id="GO:0019867">
    <property type="term" value="C:outer membrane"/>
    <property type="evidence" value="ECO:0007669"/>
    <property type="project" value="InterPro"/>
</dbReference>
<dbReference type="KEGG" id="jpo:G7058_09860"/>
<dbReference type="Pfam" id="PF24568">
    <property type="entry name" value="CC_PcsB"/>
    <property type="match status" value="1"/>
</dbReference>
<feature type="domain" description="Peptidoglycan hydrolase PcsB coiled-coil" evidence="6">
    <location>
        <begin position="86"/>
        <end position="157"/>
    </location>
</feature>
<dbReference type="RefSeq" id="WP_166063382.1">
    <property type="nucleotide sequence ID" value="NZ_CP049889.1"/>
</dbReference>
<feature type="signal peptide" evidence="4">
    <location>
        <begin position="1"/>
        <end position="22"/>
    </location>
</feature>
<dbReference type="EMBL" id="CP049889">
    <property type="protein sequence ID" value="QIK52321.1"/>
    <property type="molecule type" value="Genomic_DNA"/>
</dbReference>
<evidence type="ECO:0000259" key="6">
    <source>
        <dbReference type="Pfam" id="PF24568"/>
    </source>
</evidence>
<dbReference type="InterPro" id="IPR010611">
    <property type="entry name" value="3D_dom"/>
</dbReference>
<feature type="compositionally biased region" description="Basic and acidic residues" evidence="3">
    <location>
        <begin position="247"/>
        <end position="258"/>
    </location>
</feature>
<keyword evidence="8" id="KW-1185">Reference proteome</keyword>
<evidence type="ECO:0000313" key="7">
    <source>
        <dbReference type="EMBL" id="QIK52321.1"/>
    </source>
</evidence>
<name>A0A6G7WJG6_9LACT</name>
<evidence type="ECO:0000256" key="2">
    <source>
        <dbReference type="SAM" id="Coils"/>
    </source>
</evidence>
<dbReference type="GeneID" id="94553590"/>
<feature type="compositionally biased region" description="Low complexity" evidence="3">
    <location>
        <begin position="259"/>
        <end position="268"/>
    </location>
</feature>
<dbReference type="PANTHER" id="PTHR39160">
    <property type="entry name" value="CELL WALL-BINDING PROTEIN YOCH"/>
    <property type="match status" value="1"/>
</dbReference>
<dbReference type="Proteomes" id="UP000501830">
    <property type="component" value="Chromosome"/>
</dbReference>
<dbReference type="InterPro" id="IPR057309">
    <property type="entry name" value="PcsB_CC"/>
</dbReference>
<feature type="coiled-coil region" evidence="2">
    <location>
        <begin position="30"/>
        <end position="103"/>
    </location>
</feature>
<gene>
    <name evidence="7" type="ORF">G7058_09860</name>
</gene>
<dbReference type="AlphaFoldDB" id="A0A6G7WJG6"/>
<feature type="region of interest" description="Disordered" evidence="3">
    <location>
        <begin position="247"/>
        <end position="277"/>
    </location>
</feature>
<evidence type="ECO:0000256" key="3">
    <source>
        <dbReference type="SAM" id="MobiDB-lite"/>
    </source>
</evidence>
<dbReference type="Gene3D" id="6.10.250.3150">
    <property type="match status" value="1"/>
</dbReference>
<keyword evidence="1 4" id="KW-0732">Signal</keyword>
<dbReference type="Pfam" id="PF06725">
    <property type="entry name" value="3D"/>
    <property type="match status" value="1"/>
</dbReference>
<organism evidence="7 8">
    <name type="scientific">Jeotgalibaca porci</name>
    <dbReference type="NCBI Taxonomy" id="1868793"/>
    <lineage>
        <taxon>Bacteria</taxon>
        <taxon>Bacillati</taxon>
        <taxon>Bacillota</taxon>
        <taxon>Bacilli</taxon>
        <taxon>Lactobacillales</taxon>
        <taxon>Carnobacteriaceae</taxon>
        <taxon>Jeotgalibaca</taxon>
    </lineage>
</organism>
<dbReference type="CDD" id="cd22786">
    <property type="entry name" value="DPBB_YuiC-like"/>
    <property type="match status" value="1"/>
</dbReference>
<proteinExistence type="predicted"/>
<evidence type="ECO:0000259" key="5">
    <source>
        <dbReference type="Pfam" id="PF06725"/>
    </source>
</evidence>
<protein>
    <submittedName>
        <fullName evidence="7">Peptidoglycan-binding protein LysM</fullName>
    </submittedName>
</protein>
<evidence type="ECO:0000313" key="8">
    <source>
        <dbReference type="Proteomes" id="UP000501830"/>
    </source>
</evidence>
<keyword evidence="2" id="KW-0175">Coiled coil</keyword>
<accession>A0A6G7WJG6</accession>
<dbReference type="InterPro" id="IPR051933">
    <property type="entry name" value="Resuscitation_pf_RpfB"/>
</dbReference>
<dbReference type="GO" id="GO:0004553">
    <property type="term" value="F:hydrolase activity, hydrolyzing O-glycosyl compounds"/>
    <property type="evidence" value="ECO:0007669"/>
    <property type="project" value="InterPro"/>
</dbReference>
<evidence type="ECO:0000256" key="1">
    <source>
        <dbReference type="ARBA" id="ARBA00022729"/>
    </source>
</evidence>
<reference evidence="7 8" key="1">
    <citation type="journal article" date="2017" name="Int. J. Syst. Evol. Microbiol.">
        <title>Jeotgalibaca porci sp. nov. and Jeotgalibaca arthritidis sp. nov., isolated from pigs, and emended description of the genus Jeotgalibaca.</title>
        <authorList>
            <person name="Zamora L."/>
            <person name="Perez-Sancho M."/>
            <person name="Dominguez L."/>
            <person name="Fernandez-Garayzabal J.F."/>
            <person name="Vela A.I."/>
        </authorList>
    </citation>
    <scope>NUCLEOTIDE SEQUENCE [LARGE SCALE GENOMIC DNA]</scope>
    <source>
        <strain evidence="7 8">CCUG 69148</strain>
    </source>
</reference>